<reference evidence="2" key="1">
    <citation type="submission" date="2019-12" db="EMBL/GenBank/DDBJ databases">
        <title>Genome sequencing and annotation of Brassica cretica.</title>
        <authorList>
            <person name="Studholme D.J."/>
            <person name="Sarris P."/>
        </authorList>
    </citation>
    <scope>NUCLEOTIDE SEQUENCE</scope>
    <source>
        <strain evidence="2">PFS-109/04</strain>
        <tissue evidence="2">Leaf</tissue>
    </source>
</reference>
<dbReference type="Proteomes" id="UP000712600">
    <property type="component" value="Unassembled WGS sequence"/>
</dbReference>
<evidence type="ECO:0000313" key="2">
    <source>
        <dbReference type="EMBL" id="KAF3586569.1"/>
    </source>
</evidence>
<gene>
    <name evidence="2" type="ORF">F2Q69_00029003</name>
</gene>
<comment type="caution">
    <text evidence="2">The sequence shown here is derived from an EMBL/GenBank/DDBJ whole genome shotgun (WGS) entry which is preliminary data.</text>
</comment>
<feature type="region of interest" description="Disordered" evidence="1">
    <location>
        <begin position="50"/>
        <end position="112"/>
    </location>
</feature>
<dbReference type="EMBL" id="QGKX02000088">
    <property type="protein sequence ID" value="KAF3586569.1"/>
    <property type="molecule type" value="Genomic_DNA"/>
</dbReference>
<accession>A0A8S9S3D9</accession>
<feature type="compositionally biased region" description="Basic and acidic residues" evidence="1">
    <location>
        <begin position="67"/>
        <end position="112"/>
    </location>
</feature>
<evidence type="ECO:0000313" key="3">
    <source>
        <dbReference type="Proteomes" id="UP000712600"/>
    </source>
</evidence>
<name>A0A8S9S3D9_BRACR</name>
<sequence>MVYQPNHNQDLINPRSTFNNIEEHERDLGRTPHLNLDLDLDLRMGVRETGSEIYDTTRPPPPLAAVHGEEREMRPREREGGAAKREREREERRGEGEKEERGGAGRERDRRRLGLPVSGIFLQSFALEFLMRDKGGGSLYL</sequence>
<dbReference type="AlphaFoldDB" id="A0A8S9S3D9"/>
<protein>
    <submittedName>
        <fullName evidence="2">Uncharacterized protein</fullName>
    </submittedName>
</protein>
<proteinExistence type="predicted"/>
<organism evidence="2 3">
    <name type="scientific">Brassica cretica</name>
    <name type="common">Mustard</name>
    <dbReference type="NCBI Taxonomy" id="69181"/>
    <lineage>
        <taxon>Eukaryota</taxon>
        <taxon>Viridiplantae</taxon>
        <taxon>Streptophyta</taxon>
        <taxon>Embryophyta</taxon>
        <taxon>Tracheophyta</taxon>
        <taxon>Spermatophyta</taxon>
        <taxon>Magnoliopsida</taxon>
        <taxon>eudicotyledons</taxon>
        <taxon>Gunneridae</taxon>
        <taxon>Pentapetalae</taxon>
        <taxon>rosids</taxon>
        <taxon>malvids</taxon>
        <taxon>Brassicales</taxon>
        <taxon>Brassicaceae</taxon>
        <taxon>Brassiceae</taxon>
        <taxon>Brassica</taxon>
    </lineage>
</organism>
<evidence type="ECO:0000256" key="1">
    <source>
        <dbReference type="SAM" id="MobiDB-lite"/>
    </source>
</evidence>